<protein>
    <submittedName>
        <fullName evidence="1">Uncharacterized protein</fullName>
    </submittedName>
</protein>
<dbReference type="Proteomes" id="UP000054632">
    <property type="component" value="Unassembled WGS sequence"/>
</dbReference>
<sequence length="147" mass="16302">MADGSLEGVNRCRKRLAPAEDKHLLCFQYTTAQGVQKPVHNCWEEILRTCPIPESCPVAVEVHGGQRAAFKLSRDVEEDWHLTVKNTCTVGGSNGTRLSKQRVPYYKKLTSGMAKRGHGCIEKEMGTTLGMQCKTNGTMQQTKLSGY</sequence>
<name>A0A0V1DXP0_TRIPS</name>
<evidence type="ECO:0000313" key="2">
    <source>
        <dbReference type="Proteomes" id="UP000054632"/>
    </source>
</evidence>
<comment type="caution">
    <text evidence="1">The sequence shown here is derived from an EMBL/GenBank/DDBJ whole genome shotgun (WGS) entry which is preliminary data.</text>
</comment>
<dbReference type="EMBL" id="JYDR01000176">
    <property type="protein sequence ID" value="KRY66252.1"/>
    <property type="molecule type" value="Genomic_DNA"/>
</dbReference>
<dbReference type="AlphaFoldDB" id="A0A0V1DXP0"/>
<organism evidence="1 2">
    <name type="scientific">Trichinella pseudospiralis</name>
    <name type="common">Parasitic roundworm</name>
    <dbReference type="NCBI Taxonomy" id="6337"/>
    <lineage>
        <taxon>Eukaryota</taxon>
        <taxon>Metazoa</taxon>
        <taxon>Ecdysozoa</taxon>
        <taxon>Nematoda</taxon>
        <taxon>Enoplea</taxon>
        <taxon>Dorylaimia</taxon>
        <taxon>Trichinellida</taxon>
        <taxon>Trichinellidae</taxon>
        <taxon>Trichinella</taxon>
    </lineage>
</organism>
<accession>A0A0V1DXP0</accession>
<gene>
    <name evidence="1" type="ORF">T4A_3822</name>
</gene>
<reference evidence="1 2" key="1">
    <citation type="submission" date="2015-01" db="EMBL/GenBank/DDBJ databases">
        <title>Evolution of Trichinella species and genotypes.</title>
        <authorList>
            <person name="Korhonen P.K."/>
            <person name="Edoardo P."/>
            <person name="Giuseppe L.R."/>
            <person name="Gasser R.B."/>
        </authorList>
    </citation>
    <scope>NUCLEOTIDE SEQUENCE [LARGE SCALE GENOMIC DNA]</scope>
    <source>
        <strain evidence="1">ISS13</strain>
    </source>
</reference>
<evidence type="ECO:0000313" key="1">
    <source>
        <dbReference type="EMBL" id="KRY66252.1"/>
    </source>
</evidence>
<proteinExistence type="predicted"/>